<gene>
    <name evidence="2" type="ORF">OXX778_LOCUS14205</name>
</gene>
<feature type="region of interest" description="Disordered" evidence="1">
    <location>
        <begin position="22"/>
        <end position="52"/>
    </location>
</feature>
<dbReference type="AlphaFoldDB" id="A0A814DMQ9"/>
<accession>A0A814DMQ9</accession>
<keyword evidence="3" id="KW-1185">Reference proteome</keyword>
<sequence>MNKRKSQANYRKSTIIANSLTKLPRTSGHSLPSKDKLTRQKNYQRSKLLGDAKSAPSYRQEIIIPEQLQVTYSGNNFLLIDTGKDDPDRMIILANEENIRLPVIGDPSKRHVPNFQIKYWNVYKRVWKDLPRTIKNIEAWHKTLSQDIECHPTFLKLLKHLRREKRFTEHLFDEIKVGKVFGRPKKEIKKIKTSKFFWKVTIEMI</sequence>
<evidence type="ECO:0000256" key="1">
    <source>
        <dbReference type="SAM" id="MobiDB-lite"/>
    </source>
</evidence>
<dbReference type="Proteomes" id="UP000663879">
    <property type="component" value="Unassembled WGS sequence"/>
</dbReference>
<reference evidence="2" key="1">
    <citation type="submission" date="2021-02" db="EMBL/GenBank/DDBJ databases">
        <authorList>
            <person name="Nowell W R."/>
        </authorList>
    </citation>
    <scope>NUCLEOTIDE SEQUENCE</scope>
    <source>
        <strain evidence="2">Ploen Becks lab</strain>
    </source>
</reference>
<protein>
    <submittedName>
        <fullName evidence="2">Uncharacterized protein</fullName>
    </submittedName>
</protein>
<evidence type="ECO:0000313" key="2">
    <source>
        <dbReference type="EMBL" id="CAF0956171.1"/>
    </source>
</evidence>
<organism evidence="2 3">
    <name type="scientific">Brachionus calyciflorus</name>
    <dbReference type="NCBI Taxonomy" id="104777"/>
    <lineage>
        <taxon>Eukaryota</taxon>
        <taxon>Metazoa</taxon>
        <taxon>Spiralia</taxon>
        <taxon>Gnathifera</taxon>
        <taxon>Rotifera</taxon>
        <taxon>Eurotatoria</taxon>
        <taxon>Monogononta</taxon>
        <taxon>Pseudotrocha</taxon>
        <taxon>Ploima</taxon>
        <taxon>Brachionidae</taxon>
        <taxon>Brachionus</taxon>
    </lineage>
</organism>
<dbReference type="EMBL" id="CAJNOC010002876">
    <property type="protein sequence ID" value="CAF0956171.1"/>
    <property type="molecule type" value="Genomic_DNA"/>
</dbReference>
<evidence type="ECO:0000313" key="3">
    <source>
        <dbReference type="Proteomes" id="UP000663879"/>
    </source>
</evidence>
<comment type="caution">
    <text evidence="2">The sequence shown here is derived from an EMBL/GenBank/DDBJ whole genome shotgun (WGS) entry which is preliminary data.</text>
</comment>
<name>A0A814DMQ9_9BILA</name>
<proteinExistence type="predicted"/>